<keyword evidence="3" id="KW-0408">Iron</keyword>
<evidence type="ECO:0000256" key="1">
    <source>
        <dbReference type="ARBA" id="ARBA00022714"/>
    </source>
</evidence>
<keyword evidence="2" id="KW-0479">Metal-binding</keyword>
<name>A0A540VG68_9CHLR</name>
<dbReference type="CDD" id="cd03467">
    <property type="entry name" value="Rieske"/>
    <property type="match status" value="1"/>
</dbReference>
<comment type="caution">
    <text evidence="6">The sequence shown here is derived from an EMBL/GenBank/DDBJ whole genome shotgun (WGS) entry which is preliminary data.</text>
</comment>
<dbReference type="FunFam" id="2.102.10.10:FF:000021">
    <property type="entry name" value="Ferredoxin, Rieske superfamily"/>
    <property type="match status" value="1"/>
</dbReference>
<dbReference type="SUPFAM" id="SSF50022">
    <property type="entry name" value="ISP domain"/>
    <property type="match status" value="1"/>
</dbReference>
<protein>
    <submittedName>
        <fullName evidence="6">Rieske (2Fe-2S) protein</fullName>
    </submittedName>
</protein>
<dbReference type="GO" id="GO:0004497">
    <property type="term" value="F:monooxygenase activity"/>
    <property type="evidence" value="ECO:0007669"/>
    <property type="project" value="UniProtKB-ARBA"/>
</dbReference>
<dbReference type="OrthoDB" id="9795104at2"/>
<dbReference type="GO" id="GO:0046872">
    <property type="term" value="F:metal ion binding"/>
    <property type="evidence" value="ECO:0007669"/>
    <property type="project" value="UniProtKB-KW"/>
</dbReference>
<dbReference type="PROSITE" id="PS51296">
    <property type="entry name" value="RIESKE"/>
    <property type="match status" value="1"/>
</dbReference>
<dbReference type="InterPro" id="IPR017941">
    <property type="entry name" value="Rieske_2Fe-2S"/>
</dbReference>
<evidence type="ECO:0000313" key="7">
    <source>
        <dbReference type="Proteomes" id="UP000317371"/>
    </source>
</evidence>
<accession>A0A540VG68</accession>
<dbReference type="GO" id="GO:0051537">
    <property type="term" value="F:2 iron, 2 sulfur cluster binding"/>
    <property type="evidence" value="ECO:0007669"/>
    <property type="project" value="UniProtKB-KW"/>
</dbReference>
<dbReference type="EMBL" id="VIGC01000011">
    <property type="protein sequence ID" value="TQE95759.1"/>
    <property type="molecule type" value="Genomic_DNA"/>
</dbReference>
<sequence>MARYVVATVDEIPPGGRKIVEVAGRSIGVFNIGGEFYALRNSCPHQGGALCEGRLSGLLLATVPGEYTYSRRGEILRCPWHGWEFDVKTGQSWFDPARTRVRSYPVQVAEGKELAESQGPQKGPYVAETYEVTVERQYVLVEIP</sequence>
<reference evidence="6 7" key="1">
    <citation type="submission" date="2019-06" db="EMBL/GenBank/DDBJ databases">
        <title>Genome sequence of Litorilinea aerophila BAA-2444.</title>
        <authorList>
            <person name="Maclea K.S."/>
            <person name="Maurais E.G."/>
            <person name="Iannazzi L.C."/>
        </authorList>
    </citation>
    <scope>NUCLEOTIDE SEQUENCE [LARGE SCALE GENOMIC DNA]</scope>
    <source>
        <strain evidence="6 7">ATCC BAA-2444</strain>
    </source>
</reference>
<dbReference type="AlphaFoldDB" id="A0A540VG68"/>
<gene>
    <name evidence="6" type="ORF">FKZ61_09970</name>
</gene>
<evidence type="ECO:0000256" key="3">
    <source>
        <dbReference type="ARBA" id="ARBA00023004"/>
    </source>
</evidence>
<dbReference type="GO" id="GO:0016705">
    <property type="term" value="F:oxidoreductase activity, acting on paired donors, with incorporation or reduction of molecular oxygen"/>
    <property type="evidence" value="ECO:0007669"/>
    <property type="project" value="UniProtKB-ARBA"/>
</dbReference>
<proteinExistence type="predicted"/>
<dbReference type="Pfam" id="PF00355">
    <property type="entry name" value="Rieske"/>
    <property type="match status" value="1"/>
</dbReference>
<dbReference type="FunCoup" id="A0A540VG68">
    <property type="interactions" value="39"/>
</dbReference>
<evidence type="ECO:0000256" key="2">
    <source>
        <dbReference type="ARBA" id="ARBA00022723"/>
    </source>
</evidence>
<evidence type="ECO:0000259" key="5">
    <source>
        <dbReference type="PROSITE" id="PS51296"/>
    </source>
</evidence>
<organism evidence="6 7">
    <name type="scientific">Litorilinea aerophila</name>
    <dbReference type="NCBI Taxonomy" id="1204385"/>
    <lineage>
        <taxon>Bacteria</taxon>
        <taxon>Bacillati</taxon>
        <taxon>Chloroflexota</taxon>
        <taxon>Caldilineae</taxon>
        <taxon>Caldilineales</taxon>
        <taxon>Caldilineaceae</taxon>
        <taxon>Litorilinea</taxon>
    </lineage>
</organism>
<dbReference type="PANTHER" id="PTHR21496:SF23">
    <property type="entry name" value="3-PHENYLPROPIONATE_CINNAMIC ACID DIOXYGENASE FERREDOXIN SUBUNIT"/>
    <property type="match status" value="1"/>
</dbReference>
<dbReference type="Gene3D" id="2.102.10.10">
    <property type="entry name" value="Rieske [2Fe-2S] iron-sulphur domain"/>
    <property type="match status" value="1"/>
</dbReference>
<evidence type="ECO:0000256" key="4">
    <source>
        <dbReference type="ARBA" id="ARBA00023014"/>
    </source>
</evidence>
<feature type="domain" description="Rieske" evidence="5">
    <location>
        <begin position="4"/>
        <end position="115"/>
    </location>
</feature>
<dbReference type="Proteomes" id="UP000317371">
    <property type="component" value="Unassembled WGS sequence"/>
</dbReference>
<keyword evidence="4" id="KW-0411">Iron-sulfur</keyword>
<dbReference type="InterPro" id="IPR036922">
    <property type="entry name" value="Rieske_2Fe-2S_sf"/>
</dbReference>
<dbReference type="RefSeq" id="WP_141609982.1">
    <property type="nucleotide sequence ID" value="NZ_VIGC02000011.1"/>
</dbReference>
<keyword evidence="7" id="KW-1185">Reference proteome</keyword>
<evidence type="ECO:0000313" key="6">
    <source>
        <dbReference type="EMBL" id="TQE95759.1"/>
    </source>
</evidence>
<dbReference type="PANTHER" id="PTHR21496">
    <property type="entry name" value="FERREDOXIN-RELATED"/>
    <property type="match status" value="1"/>
</dbReference>
<dbReference type="InParanoid" id="A0A540VG68"/>
<keyword evidence="1" id="KW-0001">2Fe-2S</keyword>